<evidence type="ECO:0000256" key="3">
    <source>
        <dbReference type="SAM" id="MobiDB-lite"/>
    </source>
</evidence>
<sequence>MRIGIVCPYSWDVPGGVQFHIRDLAEHLIRQGHQVSVLAPADDETPLPPFVVSAGRAVPVPYNGSVARLNFGFLSAARVRRWLHEGDFEVIHIHEPTSPSLGLLTCWAAQGPIVATFHTSNPRSRAMIAAYPILQPALEKISARIAVSEYARRTLVEHLGGDAVVIPNGVDVDFFARAEPRPEWMGRDGGGAGPAGESSSGTGPVGDGGGPAGRREGTIGFIGRIDEPRKGLPVLMRALPKILAEYPGTRLLVAGRGDEKEAVAQLPAPMRDRVEFLGMISDEDKARLLRSVDVYVAPNTGGESFGIILVEAMSAGAPVLASDLDAFAQVLDQGAAGELFANEDADALAEAAIRLLGDPARRAELSERGSRHVRRFDWSTVGADILAVYETVAAGAASVAADERIGLLARLGLGRD</sequence>
<evidence type="ECO:0000313" key="5">
    <source>
        <dbReference type="EMBL" id="MEV5507131.1"/>
    </source>
</evidence>
<keyword evidence="2 5" id="KW-0808">Transferase</keyword>
<reference evidence="5 6" key="1">
    <citation type="submission" date="2024-06" db="EMBL/GenBank/DDBJ databases">
        <title>The Natural Products Discovery Center: Release of the First 8490 Sequenced Strains for Exploring Actinobacteria Biosynthetic Diversity.</title>
        <authorList>
            <person name="Kalkreuter E."/>
            <person name="Kautsar S.A."/>
            <person name="Yang D."/>
            <person name="Bader C.D."/>
            <person name="Teijaro C.N."/>
            <person name="Fluegel L."/>
            <person name="Davis C.M."/>
            <person name="Simpson J.R."/>
            <person name="Lauterbach L."/>
            <person name="Steele A.D."/>
            <person name="Gui C."/>
            <person name="Meng S."/>
            <person name="Li G."/>
            <person name="Viehrig K."/>
            <person name="Ye F."/>
            <person name="Su P."/>
            <person name="Kiefer A.F."/>
            <person name="Nichols A."/>
            <person name="Cepeda A.J."/>
            <person name="Yan W."/>
            <person name="Fan B."/>
            <person name="Jiang Y."/>
            <person name="Adhikari A."/>
            <person name="Zheng C.-J."/>
            <person name="Schuster L."/>
            <person name="Cowan T.M."/>
            <person name="Smanski M.J."/>
            <person name="Chevrette M.G."/>
            <person name="De Carvalho L.P.S."/>
            <person name="Shen B."/>
        </authorList>
    </citation>
    <scope>NUCLEOTIDE SEQUENCE [LARGE SCALE GENOMIC DNA]</scope>
    <source>
        <strain evidence="5 6">NPDC052347</strain>
    </source>
</reference>
<protein>
    <submittedName>
        <fullName evidence="5">Glycosyltransferase family 4 protein</fullName>
        <ecNumber evidence="5">2.4.-.-</ecNumber>
    </submittedName>
</protein>
<name>A0ABV3JW57_STRON</name>
<dbReference type="SUPFAM" id="SSF53756">
    <property type="entry name" value="UDP-Glycosyltransferase/glycogen phosphorylase"/>
    <property type="match status" value="1"/>
</dbReference>
<dbReference type="Gene3D" id="3.40.50.2000">
    <property type="entry name" value="Glycogen Phosphorylase B"/>
    <property type="match status" value="2"/>
</dbReference>
<dbReference type="Pfam" id="PF13439">
    <property type="entry name" value="Glyco_transf_4"/>
    <property type="match status" value="1"/>
</dbReference>
<comment type="caution">
    <text evidence="5">The sequence shown here is derived from an EMBL/GenBank/DDBJ whole genome shotgun (WGS) entry which is preliminary data.</text>
</comment>
<keyword evidence="6" id="KW-1185">Reference proteome</keyword>
<evidence type="ECO:0000313" key="6">
    <source>
        <dbReference type="Proteomes" id="UP001552594"/>
    </source>
</evidence>
<evidence type="ECO:0000256" key="1">
    <source>
        <dbReference type="ARBA" id="ARBA00022676"/>
    </source>
</evidence>
<dbReference type="PANTHER" id="PTHR45947">
    <property type="entry name" value="SULFOQUINOVOSYL TRANSFERASE SQD2"/>
    <property type="match status" value="1"/>
</dbReference>
<evidence type="ECO:0000256" key="2">
    <source>
        <dbReference type="ARBA" id="ARBA00022679"/>
    </source>
</evidence>
<gene>
    <name evidence="5" type="ORF">AB0L16_11690</name>
</gene>
<proteinExistence type="predicted"/>
<feature type="compositionally biased region" description="Gly residues" evidence="3">
    <location>
        <begin position="203"/>
        <end position="212"/>
    </location>
</feature>
<dbReference type="PANTHER" id="PTHR45947:SF3">
    <property type="entry name" value="SULFOQUINOVOSYL TRANSFERASE SQD2"/>
    <property type="match status" value="1"/>
</dbReference>
<dbReference type="Pfam" id="PF13692">
    <property type="entry name" value="Glyco_trans_1_4"/>
    <property type="match status" value="1"/>
</dbReference>
<dbReference type="InterPro" id="IPR028098">
    <property type="entry name" value="Glyco_trans_4-like_N"/>
</dbReference>
<dbReference type="GO" id="GO:0016757">
    <property type="term" value="F:glycosyltransferase activity"/>
    <property type="evidence" value="ECO:0007669"/>
    <property type="project" value="UniProtKB-KW"/>
</dbReference>
<feature type="domain" description="Glycosyltransferase subfamily 4-like N-terminal" evidence="4">
    <location>
        <begin position="14"/>
        <end position="173"/>
    </location>
</feature>
<dbReference type="EMBL" id="JBFAUK010000007">
    <property type="protein sequence ID" value="MEV5507131.1"/>
    <property type="molecule type" value="Genomic_DNA"/>
</dbReference>
<organism evidence="5 6">
    <name type="scientific">Streptomyces orinoci</name>
    <name type="common">Streptoverticillium orinoci</name>
    <dbReference type="NCBI Taxonomy" id="67339"/>
    <lineage>
        <taxon>Bacteria</taxon>
        <taxon>Bacillati</taxon>
        <taxon>Actinomycetota</taxon>
        <taxon>Actinomycetes</taxon>
        <taxon>Kitasatosporales</taxon>
        <taxon>Streptomycetaceae</taxon>
        <taxon>Streptomyces</taxon>
    </lineage>
</organism>
<keyword evidence="1 5" id="KW-0328">Glycosyltransferase</keyword>
<dbReference type="Proteomes" id="UP001552594">
    <property type="component" value="Unassembled WGS sequence"/>
</dbReference>
<dbReference type="EC" id="2.4.-.-" evidence="5"/>
<dbReference type="CDD" id="cd03801">
    <property type="entry name" value="GT4_PimA-like"/>
    <property type="match status" value="1"/>
</dbReference>
<dbReference type="InterPro" id="IPR050194">
    <property type="entry name" value="Glycosyltransferase_grp1"/>
</dbReference>
<dbReference type="RefSeq" id="WP_109278860.1">
    <property type="nucleotide sequence ID" value="NZ_JBFAUK010000007.1"/>
</dbReference>
<accession>A0ABV3JW57</accession>
<feature type="region of interest" description="Disordered" evidence="3">
    <location>
        <begin position="182"/>
        <end position="218"/>
    </location>
</feature>
<evidence type="ECO:0000259" key="4">
    <source>
        <dbReference type="Pfam" id="PF13439"/>
    </source>
</evidence>